<dbReference type="EMBL" id="FUYN01000002">
    <property type="protein sequence ID" value="SKB41647.1"/>
    <property type="molecule type" value="Genomic_DNA"/>
</dbReference>
<dbReference type="Proteomes" id="UP000243406">
    <property type="component" value="Unassembled WGS sequence"/>
</dbReference>
<dbReference type="SUPFAM" id="SSF55729">
    <property type="entry name" value="Acyl-CoA N-acyltransferases (Nat)"/>
    <property type="match status" value="1"/>
</dbReference>
<evidence type="ECO:0000313" key="2">
    <source>
        <dbReference type="Proteomes" id="UP000243406"/>
    </source>
</evidence>
<evidence type="ECO:0000313" key="1">
    <source>
        <dbReference type="EMBL" id="SKB41647.1"/>
    </source>
</evidence>
<name>A0A1T5B3M0_9FIRM</name>
<protein>
    <recommendedName>
        <fullName evidence="3">Acetyltransferase (GNAT) domain-containing protein</fullName>
    </recommendedName>
</protein>
<proteinExistence type="predicted"/>
<reference evidence="2" key="1">
    <citation type="submission" date="2017-02" db="EMBL/GenBank/DDBJ databases">
        <authorList>
            <person name="Varghese N."/>
            <person name="Submissions S."/>
        </authorList>
    </citation>
    <scope>NUCLEOTIDE SEQUENCE [LARGE SCALE GENOMIC DNA]</scope>
    <source>
        <strain evidence="2">ATCC 35199</strain>
    </source>
</reference>
<accession>A0A1T5B3M0</accession>
<dbReference type="AlphaFoldDB" id="A0A1T5B3M0"/>
<dbReference type="RefSeq" id="WP_079589290.1">
    <property type="nucleotide sequence ID" value="NZ_FUYN01000002.1"/>
</dbReference>
<sequence length="337" mass="38835">MVYCFYDIATNEKTKCSKTDFDSRFKALKTNEVLFFDSEDFHLYHNKNADKVYFLGFLKESKAIGYCIFGLRDYSGRAMLCMPYSSPFSTFYFNPKIDDLDKARCIKCLKNMAKELNADVKLILAPNIYDETLAISMGLVLDEGFKLQYSHVNNYYNLKEITDIDEFVSERAHSFRKNLNKAMRSNLVSRLNDDSSLQNAYQVIKLNRAEKGYPLAMSYQQILDISIMDKSKVDAFVVSSEQTDIAAAIVFEISSNAVQVVYWGALDEYSNLRPMEFLAMNVVKYYKEKGYDYVDIGPSTADEKISHGLLRFKKTIGCRTNFKPVFLWQTRGSYDSD</sequence>
<evidence type="ECO:0008006" key="3">
    <source>
        <dbReference type="Google" id="ProtNLM"/>
    </source>
</evidence>
<dbReference type="OrthoDB" id="9786422at2"/>
<organism evidence="1 2">
    <name type="scientific">Acetoanaerobium noterae</name>
    <dbReference type="NCBI Taxonomy" id="745369"/>
    <lineage>
        <taxon>Bacteria</taxon>
        <taxon>Bacillati</taxon>
        <taxon>Bacillota</taxon>
        <taxon>Clostridia</taxon>
        <taxon>Peptostreptococcales</taxon>
        <taxon>Filifactoraceae</taxon>
        <taxon>Acetoanaerobium</taxon>
    </lineage>
</organism>
<dbReference type="Gene3D" id="3.40.630.30">
    <property type="match status" value="1"/>
</dbReference>
<dbReference type="InterPro" id="IPR016181">
    <property type="entry name" value="Acyl_CoA_acyltransferase"/>
</dbReference>
<keyword evidence="2" id="KW-1185">Reference proteome</keyword>
<gene>
    <name evidence="1" type="ORF">SAMN02745120_1411</name>
</gene>